<evidence type="ECO:0000256" key="11">
    <source>
        <dbReference type="SAM" id="Phobius"/>
    </source>
</evidence>
<reference evidence="14 15" key="1">
    <citation type="submission" date="2022-10" db="EMBL/GenBank/DDBJ databases">
        <title>Aestuariibacter sp. AA17 isolated from Montipora capitata coral fragment.</title>
        <authorList>
            <person name="Emsley S.A."/>
            <person name="Pfannmuller K.M."/>
            <person name="Loughran R.M."/>
            <person name="Shlafstein M."/>
            <person name="Papke E."/>
            <person name="Saw J.H."/>
            <person name="Ushijima B."/>
            <person name="Videau P."/>
        </authorList>
    </citation>
    <scope>NUCLEOTIDE SEQUENCE [LARGE SCALE GENOMIC DNA]</scope>
    <source>
        <strain evidence="14 15">AA17</strain>
    </source>
</reference>
<dbReference type="PANTHER" id="PTHR45436">
    <property type="entry name" value="SENSOR HISTIDINE KINASE YKOH"/>
    <property type="match status" value="1"/>
</dbReference>
<keyword evidence="8 11" id="KW-1133">Transmembrane helix</keyword>
<accession>A0ABT3AAT1</accession>
<organism evidence="14 15">
    <name type="scientific">Fluctibacter corallii</name>
    <dbReference type="NCBI Taxonomy" id="2984329"/>
    <lineage>
        <taxon>Bacteria</taxon>
        <taxon>Pseudomonadati</taxon>
        <taxon>Pseudomonadota</taxon>
        <taxon>Gammaproteobacteria</taxon>
        <taxon>Alteromonadales</taxon>
        <taxon>Alteromonadaceae</taxon>
        <taxon>Fluctibacter</taxon>
    </lineage>
</organism>
<dbReference type="InterPro" id="IPR050428">
    <property type="entry name" value="TCS_sensor_his_kinase"/>
</dbReference>
<feature type="domain" description="Histidine kinase" evidence="12">
    <location>
        <begin position="249"/>
        <end position="461"/>
    </location>
</feature>
<keyword evidence="9" id="KW-0902">Two-component regulatory system</keyword>
<dbReference type="InterPro" id="IPR005467">
    <property type="entry name" value="His_kinase_dom"/>
</dbReference>
<dbReference type="InterPro" id="IPR036097">
    <property type="entry name" value="HisK_dim/P_sf"/>
</dbReference>
<dbReference type="Proteomes" id="UP001652504">
    <property type="component" value="Unassembled WGS sequence"/>
</dbReference>
<comment type="subcellular location">
    <subcellularLocation>
        <location evidence="2">Membrane</location>
    </subcellularLocation>
</comment>
<name>A0ABT3AAT1_9ALTE</name>
<evidence type="ECO:0000313" key="14">
    <source>
        <dbReference type="EMBL" id="MCV2885677.1"/>
    </source>
</evidence>
<dbReference type="CDD" id="cd06225">
    <property type="entry name" value="HAMP"/>
    <property type="match status" value="1"/>
</dbReference>
<evidence type="ECO:0000256" key="5">
    <source>
        <dbReference type="ARBA" id="ARBA00022679"/>
    </source>
</evidence>
<dbReference type="Pfam" id="PF00672">
    <property type="entry name" value="HAMP"/>
    <property type="match status" value="1"/>
</dbReference>
<evidence type="ECO:0000256" key="3">
    <source>
        <dbReference type="ARBA" id="ARBA00012438"/>
    </source>
</evidence>
<keyword evidence="6 11" id="KW-0812">Transmembrane</keyword>
<dbReference type="SUPFAM" id="SSF158472">
    <property type="entry name" value="HAMP domain-like"/>
    <property type="match status" value="1"/>
</dbReference>
<gene>
    <name evidence="14" type="ORF">OE749_13345</name>
</gene>
<dbReference type="InterPro" id="IPR036890">
    <property type="entry name" value="HATPase_C_sf"/>
</dbReference>
<keyword evidence="4" id="KW-0597">Phosphoprotein</keyword>
<dbReference type="Gene3D" id="3.30.565.10">
    <property type="entry name" value="Histidine kinase-like ATPase, C-terminal domain"/>
    <property type="match status" value="1"/>
</dbReference>
<evidence type="ECO:0000256" key="8">
    <source>
        <dbReference type="ARBA" id="ARBA00022989"/>
    </source>
</evidence>
<evidence type="ECO:0000259" key="13">
    <source>
        <dbReference type="PROSITE" id="PS50885"/>
    </source>
</evidence>
<dbReference type="PRINTS" id="PR00344">
    <property type="entry name" value="BCTRLSENSOR"/>
</dbReference>
<sequence>MSSTHSVNVHKASVFRLTVLWSLLLTVVIAALLFVIETIWISHAESAYRERIEEEWHWVEEVFEHDGIDELLSHFDEDGVIWSSDYLEDVAGGEGLVFQLRDDEDTVVAGFPNFTTENEWARTTLSSEHHRYDMFVLTAPLDEDYRMSVGKIVSSPFLHLEKVFSYGYLIVLIGALPFSLLCGWLVSRSVNRRLSALVSAASQIQTGNIDTRCIVSPRYDEFDQVAIQFNRMMDSIASLHRQIEDTAVGVAHDLRTPLTHVDQHLQRISRHIHQPEVVASHAEMARDSVSQLMQTFNALVRLGELASGKYKSQFTEIDIGALSQDLFESYQVVFEEAGKSLTLNANATSPILGDAGLLSQLLVNLLENALQYSQPNAQVWISLFETANSVTMVVGDNGPGISPQERERIFERFYRGDKSRSTSGNGLGLSLVASICQLHQATITVKDGTPGAEFVINFPTP</sequence>
<dbReference type="Gene3D" id="6.10.340.10">
    <property type="match status" value="1"/>
</dbReference>
<dbReference type="RefSeq" id="WP_263712965.1">
    <property type="nucleotide sequence ID" value="NZ_JAOWKX010000007.1"/>
</dbReference>
<feature type="transmembrane region" description="Helical" evidence="11">
    <location>
        <begin position="20"/>
        <end position="41"/>
    </location>
</feature>
<keyword evidence="5" id="KW-0808">Transferase</keyword>
<keyword evidence="7" id="KW-0418">Kinase</keyword>
<dbReference type="SMART" id="SM00304">
    <property type="entry name" value="HAMP"/>
    <property type="match status" value="1"/>
</dbReference>
<evidence type="ECO:0000313" key="15">
    <source>
        <dbReference type="Proteomes" id="UP001652504"/>
    </source>
</evidence>
<evidence type="ECO:0000256" key="7">
    <source>
        <dbReference type="ARBA" id="ARBA00022777"/>
    </source>
</evidence>
<dbReference type="PANTHER" id="PTHR45436:SF8">
    <property type="entry name" value="HISTIDINE KINASE"/>
    <property type="match status" value="1"/>
</dbReference>
<dbReference type="PROSITE" id="PS50109">
    <property type="entry name" value="HIS_KIN"/>
    <property type="match status" value="1"/>
</dbReference>
<dbReference type="InterPro" id="IPR003594">
    <property type="entry name" value="HATPase_dom"/>
</dbReference>
<dbReference type="EC" id="2.7.13.3" evidence="3"/>
<dbReference type="EMBL" id="JAOWKX010000007">
    <property type="protein sequence ID" value="MCV2885677.1"/>
    <property type="molecule type" value="Genomic_DNA"/>
</dbReference>
<dbReference type="InterPro" id="IPR004358">
    <property type="entry name" value="Sig_transdc_His_kin-like_C"/>
</dbReference>
<dbReference type="InterPro" id="IPR003660">
    <property type="entry name" value="HAMP_dom"/>
</dbReference>
<evidence type="ECO:0000256" key="2">
    <source>
        <dbReference type="ARBA" id="ARBA00004370"/>
    </source>
</evidence>
<evidence type="ECO:0000256" key="1">
    <source>
        <dbReference type="ARBA" id="ARBA00000085"/>
    </source>
</evidence>
<keyword evidence="10 11" id="KW-0472">Membrane</keyword>
<dbReference type="GO" id="GO:0005524">
    <property type="term" value="F:ATP binding"/>
    <property type="evidence" value="ECO:0007669"/>
    <property type="project" value="UniProtKB-KW"/>
</dbReference>
<dbReference type="SUPFAM" id="SSF47384">
    <property type="entry name" value="Homodimeric domain of signal transducing histidine kinase"/>
    <property type="match status" value="1"/>
</dbReference>
<feature type="transmembrane region" description="Helical" evidence="11">
    <location>
        <begin position="166"/>
        <end position="186"/>
    </location>
</feature>
<evidence type="ECO:0000256" key="4">
    <source>
        <dbReference type="ARBA" id="ARBA00022553"/>
    </source>
</evidence>
<keyword evidence="14" id="KW-0067">ATP-binding</keyword>
<dbReference type="SMART" id="SM00387">
    <property type="entry name" value="HATPase_c"/>
    <property type="match status" value="1"/>
</dbReference>
<dbReference type="Gene3D" id="1.10.287.130">
    <property type="match status" value="1"/>
</dbReference>
<comment type="caution">
    <text evidence="14">The sequence shown here is derived from an EMBL/GenBank/DDBJ whole genome shotgun (WGS) entry which is preliminary data.</text>
</comment>
<dbReference type="CDD" id="cd00075">
    <property type="entry name" value="HATPase"/>
    <property type="match status" value="1"/>
</dbReference>
<keyword evidence="14" id="KW-0547">Nucleotide-binding</keyword>
<proteinExistence type="predicted"/>
<evidence type="ECO:0000256" key="6">
    <source>
        <dbReference type="ARBA" id="ARBA00022692"/>
    </source>
</evidence>
<feature type="domain" description="HAMP" evidence="13">
    <location>
        <begin position="188"/>
        <end position="241"/>
    </location>
</feature>
<comment type="catalytic activity">
    <reaction evidence="1">
        <text>ATP + protein L-histidine = ADP + protein N-phospho-L-histidine.</text>
        <dbReference type="EC" id="2.7.13.3"/>
    </reaction>
</comment>
<evidence type="ECO:0000259" key="12">
    <source>
        <dbReference type="PROSITE" id="PS50109"/>
    </source>
</evidence>
<evidence type="ECO:0000256" key="10">
    <source>
        <dbReference type="ARBA" id="ARBA00023136"/>
    </source>
</evidence>
<dbReference type="Pfam" id="PF02518">
    <property type="entry name" value="HATPase_c"/>
    <property type="match status" value="1"/>
</dbReference>
<keyword evidence="15" id="KW-1185">Reference proteome</keyword>
<protein>
    <recommendedName>
        <fullName evidence="3">histidine kinase</fullName>
        <ecNumber evidence="3">2.7.13.3</ecNumber>
    </recommendedName>
</protein>
<dbReference type="PROSITE" id="PS50885">
    <property type="entry name" value="HAMP"/>
    <property type="match status" value="1"/>
</dbReference>
<dbReference type="CDD" id="cd00082">
    <property type="entry name" value="HisKA"/>
    <property type="match status" value="1"/>
</dbReference>
<evidence type="ECO:0000256" key="9">
    <source>
        <dbReference type="ARBA" id="ARBA00023012"/>
    </source>
</evidence>
<dbReference type="SUPFAM" id="SSF55874">
    <property type="entry name" value="ATPase domain of HSP90 chaperone/DNA topoisomerase II/histidine kinase"/>
    <property type="match status" value="1"/>
</dbReference>
<dbReference type="InterPro" id="IPR003661">
    <property type="entry name" value="HisK_dim/P_dom"/>
</dbReference>